<feature type="compositionally biased region" description="Polar residues" evidence="1">
    <location>
        <begin position="1511"/>
        <end position="1520"/>
    </location>
</feature>
<proteinExistence type="predicted"/>
<feature type="compositionally biased region" description="Low complexity" evidence="1">
    <location>
        <begin position="542"/>
        <end position="559"/>
    </location>
</feature>
<dbReference type="Gene3D" id="1.20.890.10">
    <property type="entry name" value="cAMP-dependent protein kinase regulatory subunit, dimerization-anchoring domain"/>
    <property type="match status" value="1"/>
</dbReference>
<dbReference type="SUPFAM" id="SSF47391">
    <property type="entry name" value="Dimerization-anchoring domain of cAMP-dependent PK regulatory subunit"/>
    <property type="match status" value="1"/>
</dbReference>
<dbReference type="RefSeq" id="XP_024890623.1">
    <property type="nucleotide sequence ID" value="XM_025034855.1"/>
</dbReference>
<dbReference type="Proteomes" id="UP000504618">
    <property type="component" value="Unplaced"/>
</dbReference>
<dbReference type="InterPro" id="IPR047579">
    <property type="entry name" value="DD_CABYR_SP17"/>
</dbReference>
<dbReference type="RefSeq" id="XP_024890624.1">
    <property type="nucleotide sequence ID" value="XM_025034856.1"/>
</dbReference>
<feature type="compositionally biased region" description="Polar residues" evidence="1">
    <location>
        <begin position="500"/>
        <end position="515"/>
    </location>
</feature>
<feature type="compositionally biased region" description="Basic and acidic residues" evidence="1">
    <location>
        <begin position="1187"/>
        <end position="1218"/>
    </location>
</feature>
<feature type="compositionally biased region" description="Basic and acidic residues" evidence="1">
    <location>
        <begin position="1522"/>
        <end position="1541"/>
    </location>
</feature>
<feature type="region of interest" description="Disordered" evidence="1">
    <location>
        <begin position="718"/>
        <end position="741"/>
    </location>
</feature>
<sequence>MLSPTPPIDRPSLRPGTGYLIAPRVPHGLATVVESLTREVLRHRPEDIYVFAARHFEKLLKLREEYHAEEYSDREFNHEFSRDFNLWPRKETQRRPSNGGWSLEKEIEIFERREPVLVDVEESQEDVCSTGRENRKASKQTCSRDPATAKKTSKKSKDNGTTSDVRTTRIISQMTALHGPGKNIQTKDIKQELRKNKLSGEKSKAADSVEKGIRGDRRSKTRVSKKDKNPEEEVERATTTSSSRTSARRPLKKVRRIETESETETEQEVAAKTGLEDGHARSTVKNDGASRETIARTGSKERRPDARLSEHSSERKVSSRALSMDRIRAYVLRKFASTASLEVLRSPTYVEQVQEVIDRAAPIIKEKLEEIGQPRGKRSRSVDLAWNGESFHRHVREERRHGAEEESRRGKSGNGLERRANIVRKEEVEDSFGRDETILNAEREEKKLRRRSAGSGKRSRRRESTGDFGVVDQVDDNSKHGNKLEHESGATRDTLEARLTATQSILEDISKSTSELGGARRSDPAGSDPSESEIFGDHANGVSLPVVRPRSSRNSRSASKNGSVDNLTLPPISPEAPKSTKKRNELSLPVLPTASNNGNHSARKPQEQDISKDAEEASTMHDITSDMEDIAVLPVNEDAIVDAKQDSGNVRQDLTSDVRFINGEERMRDENALVKLDEKRGSLEEFEELEELEEGRRSEEVFRDSLNVTPEVANVVPLRPDSLEPDEDEVKLQDDNADPARENAFDRLKDKLIEIEMAERSIEKALACQQVVTCDIGEMTSQVEKSVTDGKINEAREPTNEAEEAVSEIRKSTDAEKIPINKDDEERKKNNDDEKRTDDIEKIKDVTETSNKTEDLNIEERLTNKKEKMKSEIKESTNKTENSRNKVETLANGIKKSATGNEEENLKNKAKVLKNGVEKTTDQTEITTKATENEIKAQDRRSMDKTEKSMNEKLSNGNQIVEELAVKVHVKNVQSINPRSHSKDSQITEVVETDGDNTTTSKKEAENADANGFSKGTTSGNTTVKSKCPTTNLPSENGRTKARKKRESDKLPVTMPLSLEVPYSYVLSEGSPCEIPDSVTTVIIPDRPCPSPVTLEDEDYQLEPTNRKEESIARFDMAKEISKDEKREEDQHGSVMEVFGEYIRPEPAVLPVDTDFMRGVKKPSQDIMIAHQDLDKIREEAEEEEEKKDGERKQIESHQERKNDKETVKEEEIKKVAMLEDIVEHEETEETDARTIGSKDAEEISSPGVLEYESLSDTKDLTVDTGVTNEGRAEVTVELSVPENSSEESGSTQGTHTTTSSDVKESTAESNRSIESPSPGRPVVPELNLDSLQDNTVSSFKITENGTQKEDNGSPRESDATTSLIEPLTSDERLVNRLASADHEEEIVAEELTESGLQSEIPEADQLYRAEHAEYEWLGKDPLSTEINLEDEARSQKDSIGLRASSEDDAQIGSLLREKEEAEELGSEEEIARELIDLLDKDVQFRTEKLDLKKGSGKSEKSNLDVDDESNQLLSESMHSMSVEREKKDHEDSLDKIDNVMRTEASSELSGNVVDTNQDNKDKKSPMMNEETEKIKPEVAEEARTENSQVAPLAQFEQELLEENNRLDTADEKITVQSKPDIINADCTDIQEKFEEKQASIEELPERQSSKIEEPNRKREKVEQEELQSQEKYEQEKLEVHEECEQTKLETHEECKQENLHVQEEIEQEKLHVQEKIEQEKLHVQEKIEQEKLHVQEEIEQKKLKIESKSDEENVKEKMEEEIVGVTAVPLEVTESRKDSLNESMKHDNGHEETEPNTRDESIIDERTGKDAENEKKEKTEDLSGKIERLKSVHGPITSAISEQSVEGRSRFGYWTTETKSSTVETVIEASDSNTSTDERMEIVADVPEIVADESLIRKKDDFHSAVVKIQACIRGFLTRRRERRSLRSELVSNNVPSTQKTVTSGRLAVPQDTLSLREARRLRREEALRNTTLSLENAFATGRLQHTGEFHDSVPLFPFDLTNSKINSVTSNDSSDEEIDIEEANPPDTTKSSANGGDPARNSKHGTSFHKGNAFVDPTFPIVMHLLTDASRNCHFSVSQNSHSDFNASVGGAKPMDFLQMLGYPRDDENQYLNFITSVEDLGSNMDSLPLDDDTVKSTKKSTDDPRPSTTSGEGSLREPLALPGDSQGVVIEELTSLDDPVPSDSTKPSTAPKTSLDTNSSMPFEECALEDAKNDLGMSPRATSATGNREQGAEGQESARNSESVGVSDLRSEDDANKKSNEISRERMEEEKDDKT</sequence>
<feature type="compositionally biased region" description="Basic and acidic residues" evidence="1">
    <location>
        <begin position="730"/>
        <end position="741"/>
    </location>
</feature>
<feature type="region of interest" description="Disordered" evidence="1">
    <location>
        <begin position="1163"/>
        <end position="1368"/>
    </location>
</feature>
<feature type="compositionally biased region" description="Acidic residues" evidence="1">
    <location>
        <begin position="1221"/>
        <end position="1230"/>
    </location>
</feature>
<feature type="compositionally biased region" description="Basic and acidic residues" evidence="1">
    <location>
        <begin position="390"/>
        <end position="409"/>
    </location>
</feature>
<evidence type="ECO:0000313" key="5">
    <source>
        <dbReference type="RefSeq" id="XP_024890624.1"/>
    </source>
</evidence>
<feature type="region of interest" description="Disordered" evidence="1">
    <location>
        <begin position="121"/>
        <end position="320"/>
    </location>
</feature>
<feature type="compositionally biased region" description="Basic and acidic residues" evidence="1">
    <location>
        <begin position="2252"/>
        <end position="2278"/>
    </location>
</feature>
<gene>
    <name evidence="4 5" type="primary">LOC112466646</name>
</gene>
<feature type="region of interest" description="Disordered" evidence="1">
    <location>
        <begin position="2178"/>
        <end position="2278"/>
    </location>
</feature>
<feature type="compositionally biased region" description="Acidic residues" evidence="1">
    <location>
        <begin position="2015"/>
        <end position="2026"/>
    </location>
</feature>
<feature type="compositionally biased region" description="Basic residues" evidence="1">
    <location>
        <begin position="246"/>
        <end position="255"/>
    </location>
</feature>
<feature type="region of interest" description="Disordered" evidence="1">
    <location>
        <begin position="1766"/>
        <end position="1823"/>
    </location>
</feature>
<feature type="compositionally biased region" description="Low complexity" evidence="1">
    <location>
        <begin position="1287"/>
        <end position="1301"/>
    </location>
</feature>
<feature type="region of interest" description="Disordered" evidence="1">
    <location>
        <begin position="785"/>
        <end position="956"/>
    </location>
</feature>
<feature type="compositionally biased region" description="Basic and acidic residues" evidence="1">
    <location>
        <begin position="2135"/>
        <end position="2148"/>
    </location>
</feature>
<feature type="region of interest" description="Disordered" evidence="1">
    <location>
        <begin position="2009"/>
        <end position="2051"/>
    </location>
</feature>
<feature type="compositionally biased region" description="Basic and acidic residues" evidence="1">
    <location>
        <begin position="416"/>
        <end position="447"/>
    </location>
</feature>
<feature type="compositionally biased region" description="Polar residues" evidence="1">
    <location>
        <begin position="1330"/>
        <end position="1346"/>
    </location>
</feature>
<feature type="compositionally biased region" description="Basic and acidic residues" evidence="1">
    <location>
        <begin position="786"/>
        <end position="799"/>
    </location>
</feature>
<feature type="compositionally biased region" description="Basic and acidic residues" evidence="1">
    <location>
        <begin position="931"/>
        <end position="951"/>
    </location>
</feature>
<dbReference type="OrthoDB" id="6161835at2759"/>
<feature type="compositionally biased region" description="Basic and acidic residues" evidence="1">
    <location>
        <begin position="807"/>
        <end position="887"/>
    </location>
</feature>
<feature type="compositionally biased region" description="Basic and acidic residues" evidence="1">
    <location>
        <begin position="604"/>
        <end position="619"/>
    </location>
</feature>
<dbReference type="InterPro" id="IPR003117">
    <property type="entry name" value="cAMP_dep_PK_reg_su_I/II_a/b"/>
</dbReference>
<feature type="compositionally biased region" description="Polar residues" evidence="1">
    <location>
        <begin position="1014"/>
        <end position="1037"/>
    </location>
</feature>
<reference evidence="4 5" key="1">
    <citation type="submission" date="2025-04" db="UniProtKB">
        <authorList>
            <consortium name="RefSeq"/>
        </authorList>
    </citation>
    <scope>IDENTIFICATION</scope>
    <source>
        <tissue evidence="4 5">Whole body</tissue>
    </source>
</reference>
<feature type="region of interest" description="Disordered" evidence="1">
    <location>
        <begin position="1489"/>
        <end position="1593"/>
    </location>
</feature>
<evidence type="ECO:0000256" key="1">
    <source>
        <dbReference type="SAM" id="MobiDB-lite"/>
    </source>
</evidence>
<feature type="region of interest" description="Disordered" evidence="1">
    <location>
        <begin position="370"/>
        <end position="625"/>
    </location>
</feature>
<feature type="region of interest" description="Disordered" evidence="1">
    <location>
        <begin position="1635"/>
        <end position="1678"/>
    </location>
</feature>
<feature type="compositionally biased region" description="Polar residues" evidence="1">
    <location>
        <begin position="159"/>
        <end position="175"/>
    </location>
</feature>
<feature type="region of interest" description="Disordered" evidence="1">
    <location>
        <begin position="975"/>
        <end position="1053"/>
    </location>
</feature>
<dbReference type="Pfam" id="PF02197">
    <property type="entry name" value="RIIa"/>
    <property type="match status" value="1"/>
</dbReference>
<dbReference type="PROSITE" id="PS50096">
    <property type="entry name" value="IQ"/>
    <property type="match status" value="1"/>
</dbReference>
<feature type="compositionally biased region" description="Basic and acidic residues" evidence="1">
    <location>
        <begin position="1231"/>
        <end position="1242"/>
    </location>
</feature>
<dbReference type="CDD" id="cd12100">
    <property type="entry name" value="DD_CABYR_SP17"/>
    <property type="match status" value="1"/>
</dbReference>
<feature type="compositionally biased region" description="Basic residues" evidence="1">
    <location>
        <begin position="448"/>
        <end position="461"/>
    </location>
</feature>
<feature type="compositionally biased region" description="Basic and acidic residues" evidence="1">
    <location>
        <begin position="1105"/>
        <end position="1132"/>
    </location>
</feature>
<feature type="compositionally biased region" description="Basic and acidic residues" evidence="1">
    <location>
        <begin position="1489"/>
        <end position="1504"/>
    </location>
</feature>
<feature type="compositionally biased region" description="Basic and acidic residues" evidence="1">
    <location>
        <begin position="1347"/>
        <end position="1359"/>
    </location>
</feature>
<feature type="compositionally biased region" description="Polar residues" evidence="1">
    <location>
        <begin position="2185"/>
        <end position="2204"/>
    </location>
</feature>
<evidence type="ECO:0000313" key="3">
    <source>
        <dbReference type="Proteomes" id="UP000504618"/>
    </source>
</evidence>
<keyword evidence="3" id="KW-1185">Reference proteome</keyword>
<evidence type="ECO:0000313" key="4">
    <source>
        <dbReference type="RefSeq" id="XP_024890623.1"/>
    </source>
</evidence>
<dbReference type="Pfam" id="PF00612">
    <property type="entry name" value="IQ"/>
    <property type="match status" value="1"/>
</dbReference>
<feature type="region of interest" description="Disordered" evidence="1">
    <location>
        <begin position="2124"/>
        <end position="2164"/>
    </location>
</feature>
<organism evidence="3 4">
    <name type="scientific">Temnothorax curvispinosus</name>
    <dbReference type="NCBI Taxonomy" id="300111"/>
    <lineage>
        <taxon>Eukaryota</taxon>
        <taxon>Metazoa</taxon>
        <taxon>Ecdysozoa</taxon>
        <taxon>Arthropoda</taxon>
        <taxon>Hexapoda</taxon>
        <taxon>Insecta</taxon>
        <taxon>Pterygota</taxon>
        <taxon>Neoptera</taxon>
        <taxon>Endopterygota</taxon>
        <taxon>Hymenoptera</taxon>
        <taxon>Apocrita</taxon>
        <taxon>Aculeata</taxon>
        <taxon>Formicoidea</taxon>
        <taxon>Formicidae</taxon>
        <taxon>Myrmicinae</taxon>
        <taxon>Temnothorax</taxon>
    </lineage>
</organism>
<feature type="compositionally biased region" description="Basic and acidic residues" evidence="1">
    <location>
        <begin position="476"/>
        <end position="496"/>
    </location>
</feature>
<feature type="compositionally biased region" description="Basic and acidic residues" evidence="1">
    <location>
        <begin position="288"/>
        <end position="320"/>
    </location>
</feature>
<feature type="compositionally biased region" description="Basic and acidic residues" evidence="1">
    <location>
        <begin position="1774"/>
        <end position="1823"/>
    </location>
</feature>
<feature type="compositionally biased region" description="Basic and acidic residues" evidence="1">
    <location>
        <begin position="1558"/>
        <end position="1585"/>
    </location>
</feature>
<feature type="compositionally biased region" description="Basic and acidic residues" evidence="1">
    <location>
        <begin position="185"/>
        <end position="231"/>
    </location>
</feature>
<dbReference type="GeneID" id="112466646"/>
<dbReference type="SMART" id="SM00394">
    <property type="entry name" value="RIIa"/>
    <property type="match status" value="1"/>
</dbReference>
<feature type="compositionally biased region" description="Polar residues" evidence="1">
    <location>
        <begin position="1544"/>
        <end position="1557"/>
    </location>
</feature>
<feature type="region of interest" description="Disordered" evidence="1">
    <location>
        <begin position="1103"/>
        <end position="1132"/>
    </location>
</feature>
<dbReference type="InterPro" id="IPR000048">
    <property type="entry name" value="IQ_motif_EF-hand-BS"/>
</dbReference>
<name>A0A6J1R8S1_9HYME</name>
<evidence type="ECO:0000259" key="2">
    <source>
        <dbReference type="SMART" id="SM00394"/>
    </source>
</evidence>
<protein>
    <submittedName>
        <fullName evidence="4 5">Trichohyalin-like isoform X1</fullName>
    </submittedName>
</protein>
<accession>A0A6J1R8S1</accession>
<feature type="domain" description="RIIa" evidence="2">
    <location>
        <begin position="27"/>
        <end position="64"/>
    </location>
</feature>